<dbReference type="PANTHER" id="PTHR14614">
    <property type="entry name" value="HEPATOCELLULAR CARCINOMA-ASSOCIATED ANTIGEN"/>
    <property type="match status" value="1"/>
</dbReference>
<comment type="caution">
    <text evidence="2">The sequence shown here is derived from an EMBL/GenBank/DDBJ whole genome shotgun (WGS) entry which is preliminary data.</text>
</comment>
<evidence type="ECO:0008006" key="4">
    <source>
        <dbReference type="Google" id="ProtNLM"/>
    </source>
</evidence>
<dbReference type="AlphaFoldDB" id="A0A813H7B4"/>
<dbReference type="InterPro" id="IPR029063">
    <property type="entry name" value="SAM-dependent_MTases_sf"/>
</dbReference>
<sequence length="357" mass="38006">TWHSVRGPAGAARATCPNLLHRASPGNRHAALLFSVSSVLLCRAASRRDVANRTSRQSYDGSTRTRGNEGSAQLATISPVLVAEPDGPDVVEVEVLVRPGLQVRVLEASLAWQERLIEAAVEASEGSVDADPYGMAVWPSAQVLAQAAAAQAESLLLAAQKGADPEGGSKPRRPVALELGCGCGLASLTLAKLGFNVIATDFSSQPLELLRQAAELQGLSKRVATRLLDLRDETPLPAADLVIASDVLYDRGTATAMARRVAEARARGSHVLITDIGRPNRKVFIQELQQLWPDEPIEFNVAGLAVQGPLSAHGRDPSNNVEVDVLALPPSGTRLQAKLLSWPPCFMPRPLGHRKIL</sequence>
<reference evidence="2" key="1">
    <citation type="submission" date="2021-02" db="EMBL/GenBank/DDBJ databases">
        <authorList>
            <person name="Dougan E. K."/>
            <person name="Rhodes N."/>
            <person name="Thang M."/>
            <person name="Chan C."/>
        </authorList>
    </citation>
    <scope>NUCLEOTIDE SEQUENCE</scope>
</reference>
<dbReference type="Pfam" id="PF10294">
    <property type="entry name" value="Methyltransf_16"/>
    <property type="match status" value="1"/>
</dbReference>
<evidence type="ECO:0000313" key="3">
    <source>
        <dbReference type="Proteomes" id="UP000654075"/>
    </source>
</evidence>
<dbReference type="Gene3D" id="3.40.50.150">
    <property type="entry name" value="Vaccinia Virus protein VP39"/>
    <property type="match status" value="1"/>
</dbReference>
<evidence type="ECO:0000256" key="1">
    <source>
        <dbReference type="SAM" id="MobiDB-lite"/>
    </source>
</evidence>
<dbReference type="SUPFAM" id="SSF53335">
    <property type="entry name" value="S-adenosyl-L-methionine-dependent methyltransferases"/>
    <property type="match status" value="1"/>
</dbReference>
<feature type="non-terminal residue" evidence="2">
    <location>
        <position position="1"/>
    </location>
</feature>
<dbReference type="OrthoDB" id="432389at2759"/>
<dbReference type="EMBL" id="CAJNNV010030808">
    <property type="protein sequence ID" value="CAE8633561.1"/>
    <property type="molecule type" value="Genomic_DNA"/>
</dbReference>
<dbReference type="InterPro" id="IPR019410">
    <property type="entry name" value="Methyltransf_16"/>
</dbReference>
<keyword evidence="3" id="KW-1185">Reference proteome</keyword>
<dbReference type="PANTHER" id="PTHR14614:SF163">
    <property type="entry name" value="METHYLTRANSFERASE SMALL DOMAIN-CONTAINING PROTEIN"/>
    <property type="match status" value="1"/>
</dbReference>
<gene>
    <name evidence="2" type="ORF">PGLA1383_LOCUS49427</name>
</gene>
<dbReference type="Proteomes" id="UP000654075">
    <property type="component" value="Unassembled WGS sequence"/>
</dbReference>
<evidence type="ECO:0000313" key="2">
    <source>
        <dbReference type="EMBL" id="CAE8633561.1"/>
    </source>
</evidence>
<organism evidence="2 3">
    <name type="scientific">Polarella glacialis</name>
    <name type="common">Dinoflagellate</name>
    <dbReference type="NCBI Taxonomy" id="89957"/>
    <lineage>
        <taxon>Eukaryota</taxon>
        <taxon>Sar</taxon>
        <taxon>Alveolata</taxon>
        <taxon>Dinophyceae</taxon>
        <taxon>Suessiales</taxon>
        <taxon>Suessiaceae</taxon>
        <taxon>Polarella</taxon>
    </lineage>
</organism>
<protein>
    <recommendedName>
        <fullName evidence="4">Methyltransferase domain-containing protein</fullName>
    </recommendedName>
</protein>
<feature type="region of interest" description="Disordered" evidence="1">
    <location>
        <begin position="52"/>
        <end position="71"/>
    </location>
</feature>
<proteinExistence type="predicted"/>
<dbReference type="CDD" id="cd02440">
    <property type="entry name" value="AdoMet_MTases"/>
    <property type="match status" value="1"/>
</dbReference>
<name>A0A813H7B4_POLGL</name>
<accession>A0A813H7B4</accession>